<dbReference type="RefSeq" id="WP_219797584.1">
    <property type="nucleotide sequence ID" value="NZ_CP080095.1"/>
</dbReference>
<dbReference type="Proteomes" id="UP000826462">
    <property type="component" value="Chromosome 1"/>
</dbReference>
<protein>
    <submittedName>
        <fullName evidence="1">Uncharacterized protein</fullName>
    </submittedName>
</protein>
<proteinExistence type="predicted"/>
<name>A0ABX8UI11_9BURK</name>
<reference evidence="1 2" key="1">
    <citation type="submission" date="2021-07" db="EMBL/GenBank/DDBJ databases">
        <title>Paraburkholderia edwinii protects Aspergillus sp. from phenazines by acting as a toxin sponge.</title>
        <authorList>
            <person name="Dahlstrom K.M."/>
            <person name="Newman D.K."/>
        </authorList>
    </citation>
    <scope>NUCLEOTIDE SEQUENCE [LARGE SCALE GENOMIC DNA]</scope>
    <source>
        <strain evidence="1 2">Pe01</strain>
    </source>
</reference>
<keyword evidence="2" id="KW-1185">Reference proteome</keyword>
<dbReference type="EMBL" id="CP080095">
    <property type="protein sequence ID" value="QYD68191.1"/>
    <property type="molecule type" value="Genomic_DNA"/>
</dbReference>
<evidence type="ECO:0000313" key="2">
    <source>
        <dbReference type="Proteomes" id="UP000826462"/>
    </source>
</evidence>
<evidence type="ECO:0000313" key="1">
    <source>
        <dbReference type="EMBL" id="QYD68191.1"/>
    </source>
</evidence>
<accession>A0ABX8UI11</accession>
<sequence length="181" mass="19414">MKGPDFLMAHPAGEHRPERFTIGDTGFSFGDRERPPAALDAWMDGHGIPAGARNVLERHPQFKDIVGLIGVPEQARAARAPSSEWVLAGSACGLVSIAVRDARNTTPTQLADDAELAIAAAKRYGAVNVVIFVQASNDGDAKRGREALQRAFATNIPESNRLFSVAQAEFPVWLASLLEKA</sequence>
<organism evidence="1 2">
    <name type="scientific">Paraburkholderia edwinii</name>
    <dbReference type="NCBI Taxonomy" id="2861782"/>
    <lineage>
        <taxon>Bacteria</taxon>
        <taxon>Pseudomonadati</taxon>
        <taxon>Pseudomonadota</taxon>
        <taxon>Betaproteobacteria</taxon>
        <taxon>Burkholderiales</taxon>
        <taxon>Burkholderiaceae</taxon>
        <taxon>Paraburkholderia</taxon>
    </lineage>
</organism>
<gene>
    <name evidence="1" type="ORF">KZJ38_18245</name>
</gene>